<keyword evidence="2" id="KW-0812">Transmembrane</keyword>
<dbReference type="EMBL" id="CP000612">
    <property type="protein sequence ID" value="ABO51566.1"/>
    <property type="molecule type" value="Genomic_DNA"/>
</dbReference>
<name>A4J913_DESRM</name>
<dbReference type="HOGENOM" id="CLU_489773_0_0_9"/>
<feature type="transmembrane region" description="Helical" evidence="2">
    <location>
        <begin position="176"/>
        <end position="202"/>
    </location>
</feature>
<dbReference type="PANTHER" id="PTHR20992">
    <property type="entry name" value="AT15442P-RELATED"/>
    <property type="match status" value="1"/>
</dbReference>
<dbReference type="eggNOG" id="COG1808">
    <property type="taxonomic scope" value="Bacteria"/>
</dbReference>
<keyword evidence="2" id="KW-0472">Membrane</keyword>
<dbReference type="RefSeq" id="WP_011879355.1">
    <property type="nucleotide sequence ID" value="NC_009253.1"/>
</dbReference>
<feature type="transmembrane region" description="Helical" evidence="2">
    <location>
        <begin position="52"/>
        <end position="74"/>
    </location>
</feature>
<organism evidence="3 4">
    <name type="scientific">Desulforamulus reducens (strain ATCC BAA-1160 / DSM 100696 / MI-1)</name>
    <name type="common">Desulfotomaculum reducens</name>
    <dbReference type="NCBI Taxonomy" id="349161"/>
    <lineage>
        <taxon>Bacteria</taxon>
        <taxon>Bacillati</taxon>
        <taxon>Bacillota</taxon>
        <taxon>Clostridia</taxon>
        <taxon>Eubacteriales</taxon>
        <taxon>Peptococcaceae</taxon>
        <taxon>Desulforamulus</taxon>
    </lineage>
</organism>
<dbReference type="Proteomes" id="UP000001556">
    <property type="component" value="Chromosome"/>
</dbReference>
<evidence type="ECO:0000256" key="1">
    <source>
        <dbReference type="SAM" id="MobiDB-lite"/>
    </source>
</evidence>
<dbReference type="OrthoDB" id="9790659at2"/>
<dbReference type="NCBIfam" id="TIGR00341">
    <property type="entry name" value="TIGR00341 family protein"/>
    <property type="match status" value="1"/>
</dbReference>
<evidence type="ECO:0008006" key="5">
    <source>
        <dbReference type="Google" id="ProtNLM"/>
    </source>
</evidence>
<dbReference type="Pfam" id="PF04087">
    <property type="entry name" value="DUF389"/>
    <property type="match status" value="1"/>
</dbReference>
<keyword evidence="2" id="KW-1133">Transmembrane helix</keyword>
<protein>
    <recommendedName>
        <fullName evidence="5">TIGR00341 family protein</fullName>
    </recommendedName>
</protein>
<feature type="transmembrane region" description="Helical" evidence="2">
    <location>
        <begin position="223"/>
        <end position="245"/>
    </location>
</feature>
<evidence type="ECO:0000313" key="4">
    <source>
        <dbReference type="Proteomes" id="UP000001556"/>
    </source>
</evidence>
<evidence type="ECO:0000256" key="2">
    <source>
        <dbReference type="SAM" id="Phobius"/>
    </source>
</evidence>
<dbReference type="PANTHER" id="PTHR20992:SF9">
    <property type="entry name" value="AT15442P-RELATED"/>
    <property type="match status" value="1"/>
</dbReference>
<dbReference type="KEGG" id="drm:Dred_3064"/>
<dbReference type="InterPro" id="IPR005240">
    <property type="entry name" value="DUF389"/>
</dbReference>
<accession>A4J913</accession>
<dbReference type="AlphaFoldDB" id="A4J913"/>
<feature type="compositionally biased region" description="Basic and acidic residues" evidence="1">
    <location>
        <begin position="434"/>
        <end position="454"/>
    </location>
</feature>
<reference evidence="3 4" key="1">
    <citation type="submission" date="2007-03" db="EMBL/GenBank/DDBJ databases">
        <title>Complete sequence of Desulfotomaculum reducens MI-1.</title>
        <authorList>
            <consortium name="US DOE Joint Genome Institute"/>
            <person name="Copeland A."/>
            <person name="Lucas S."/>
            <person name="Lapidus A."/>
            <person name="Barry K."/>
            <person name="Detter J.C."/>
            <person name="Glavina del Rio T."/>
            <person name="Hammon N."/>
            <person name="Israni S."/>
            <person name="Dalin E."/>
            <person name="Tice H."/>
            <person name="Pitluck S."/>
            <person name="Sims D."/>
            <person name="Brettin T."/>
            <person name="Bruce D."/>
            <person name="Han C."/>
            <person name="Tapia R."/>
            <person name="Schmutz J."/>
            <person name="Larimer F."/>
            <person name="Land M."/>
            <person name="Hauser L."/>
            <person name="Kyrpides N."/>
            <person name="Kim E."/>
            <person name="Tebo B.M."/>
            <person name="Richardson P."/>
        </authorList>
    </citation>
    <scope>NUCLEOTIDE SEQUENCE [LARGE SCALE GENOMIC DNA]</scope>
    <source>
        <strain evidence="3 4">MI-1</strain>
    </source>
</reference>
<feature type="transmembrane region" description="Helical" evidence="2">
    <location>
        <begin position="148"/>
        <end position="170"/>
    </location>
</feature>
<feature type="transmembrane region" description="Helical" evidence="2">
    <location>
        <begin position="27"/>
        <end position="46"/>
    </location>
</feature>
<feature type="transmembrane region" description="Helical" evidence="2">
    <location>
        <begin position="125"/>
        <end position="141"/>
    </location>
</feature>
<proteinExistence type="predicted"/>
<feature type="transmembrane region" description="Helical" evidence="2">
    <location>
        <begin position="86"/>
        <end position="105"/>
    </location>
</feature>
<gene>
    <name evidence="3" type="ordered locus">Dred_3064</name>
</gene>
<feature type="region of interest" description="Disordered" evidence="1">
    <location>
        <begin position="433"/>
        <end position="465"/>
    </location>
</feature>
<sequence length="465" mass="50656">MALLEPINENARNKIYMELRDNSHPDLFFYVMVVLSCSIATFGLLMNSVAVIIGAMLIAPLMTPIVAGSLAITLGNTRLLRISAKAELTGVVLAITISVFLTLLSPTKELTSEILARTKPTFIDLLIALASGAAGAYAMCFRPGGAALPGVAIATALMPPLCVVGIGLALGNNSVAGGAFLLFLANLIAISIASSGVFRLAGFTARAKYDSDSQAFPLFKNRLVLSLTLLVVISIPLIGIMNQVVNYSKTEKLIKNTLVESISMVPGTDLVDVKFQNNKDEYNIRAVLRSSRVFKTDYVRQLENMLEYKLSKPVTLSTQVVLIQDVNTETSTHAYNELIPKQPKETAPAVSASNAKEPEEVINDVVSEKLKLIPGNVLTDFTFSYQRSNGTYIINLYIQGPEPLDEKFQKTVTRILEDQLKRRVLLAISYTTQDADKAKTEESEATEQKKDNIEKIPGVLPLENK</sequence>
<evidence type="ECO:0000313" key="3">
    <source>
        <dbReference type="EMBL" id="ABO51566.1"/>
    </source>
</evidence>
<keyword evidence="4" id="KW-1185">Reference proteome</keyword>